<feature type="transmembrane region" description="Helical" evidence="1">
    <location>
        <begin position="6"/>
        <end position="26"/>
    </location>
</feature>
<dbReference type="OrthoDB" id="1143801at2"/>
<evidence type="ECO:0008006" key="4">
    <source>
        <dbReference type="Google" id="ProtNLM"/>
    </source>
</evidence>
<reference evidence="2 3" key="1">
    <citation type="submission" date="2018-06" db="EMBL/GenBank/DDBJ databases">
        <title>Flavobacterium tibetense sp. nov., isolated from a wetland YonghuCo on Tibetan Plateau.</title>
        <authorList>
            <person name="Xing P."/>
            <person name="Phurbu D."/>
            <person name="Lu H."/>
        </authorList>
    </citation>
    <scope>NUCLEOTIDE SEQUENCE [LARGE SCALE GENOMIC DNA]</scope>
    <source>
        <strain evidence="2 3">YH5</strain>
    </source>
</reference>
<evidence type="ECO:0000256" key="1">
    <source>
        <dbReference type="SAM" id="Phobius"/>
    </source>
</evidence>
<proteinExistence type="predicted"/>
<accession>A0A365NYU7</accession>
<comment type="caution">
    <text evidence="2">The sequence shown here is derived from an EMBL/GenBank/DDBJ whole genome shotgun (WGS) entry which is preliminary data.</text>
</comment>
<evidence type="ECO:0000313" key="2">
    <source>
        <dbReference type="EMBL" id="RBA27418.1"/>
    </source>
</evidence>
<feature type="transmembrane region" description="Helical" evidence="1">
    <location>
        <begin position="137"/>
        <end position="154"/>
    </location>
</feature>
<name>A0A365NYU7_9FLAO</name>
<dbReference type="AlphaFoldDB" id="A0A365NYU7"/>
<keyword evidence="1" id="KW-0812">Transmembrane</keyword>
<protein>
    <recommendedName>
        <fullName evidence="4">DUF3592 domain-containing protein</fullName>
    </recommendedName>
</protein>
<keyword evidence="1" id="KW-1133">Transmembrane helix</keyword>
<gene>
    <name evidence="2" type="ORF">DPN68_12275</name>
</gene>
<organism evidence="2 3">
    <name type="scientific">Flavobacterium tibetense</name>
    <dbReference type="NCBI Taxonomy" id="2233533"/>
    <lineage>
        <taxon>Bacteria</taxon>
        <taxon>Pseudomonadati</taxon>
        <taxon>Bacteroidota</taxon>
        <taxon>Flavobacteriia</taxon>
        <taxon>Flavobacteriales</taxon>
        <taxon>Flavobacteriaceae</taxon>
        <taxon>Flavobacterium</taxon>
    </lineage>
</organism>
<dbReference type="EMBL" id="QLST01000020">
    <property type="protein sequence ID" value="RBA27418.1"/>
    <property type="molecule type" value="Genomic_DNA"/>
</dbReference>
<sequence length="167" mass="19456">MFKKILIVLSILILPIVLVFLIYINVLQIVKPISDFNLSVGKVEEIGIMEKLHKGSLRSPNSSSEVFFVKIENNDTLYSYFTRDKEKISFLKSSKIVGKNVKIFNDGFDEKQNTVDIIELELNNSILISKRESDKKNFILISLFLTFLILYFYIPYKFVYLKSKIKK</sequence>
<dbReference type="RefSeq" id="WP_113989941.1">
    <property type="nucleotide sequence ID" value="NZ_QLST01000020.1"/>
</dbReference>
<keyword evidence="3" id="KW-1185">Reference proteome</keyword>
<evidence type="ECO:0000313" key="3">
    <source>
        <dbReference type="Proteomes" id="UP000253319"/>
    </source>
</evidence>
<keyword evidence="1" id="KW-0472">Membrane</keyword>
<dbReference type="Proteomes" id="UP000253319">
    <property type="component" value="Unassembled WGS sequence"/>
</dbReference>